<dbReference type="EMBL" id="JACHDB010000001">
    <property type="protein sequence ID" value="MBB5432036.1"/>
    <property type="molecule type" value="Genomic_DNA"/>
</dbReference>
<dbReference type="AlphaFoldDB" id="A0A7W8QM94"/>
<feature type="region of interest" description="Disordered" evidence="1">
    <location>
        <begin position="1"/>
        <end position="21"/>
    </location>
</feature>
<feature type="compositionally biased region" description="Pro residues" evidence="1">
    <location>
        <begin position="1"/>
        <end position="10"/>
    </location>
</feature>
<gene>
    <name evidence="2" type="ORF">HDA36_002120</name>
</gene>
<dbReference type="RefSeq" id="WP_184391656.1">
    <property type="nucleotide sequence ID" value="NZ_JACHDB010000001.1"/>
</dbReference>
<organism evidence="2 3">
    <name type="scientific">Nocardiopsis composta</name>
    <dbReference type="NCBI Taxonomy" id="157465"/>
    <lineage>
        <taxon>Bacteria</taxon>
        <taxon>Bacillati</taxon>
        <taxon>Actinomycetota</taxon>
        <taxon>Actinomycetes</taxon>
        <taxon>Streptosporangiales</taxon>
        <taxon>Nocardiopsidaceae</taxon>
        <taxon>Nocardiopsis</taxon>
    </lineage>
</organism>
<dbReference type="Proteomes" id="UP000572635">
    <property type="component" value="Unassembled WGS sequence"/>
</dbReference>
<evidence type="ECO:0008006" key="4">
    <source>
        <dbReference type="Google" id="ProtNLM"/>
    </source>
</evidence>
<evidence type="ECO:0000313" key="2">
    <source>
        <dbReference type="EMBL" id="MBB5432036.1"/>
    </source>
</evidence>
<feature type="compositionally biased region" description="Basic and acidic residues" evidence="1">
    <location>
        <begin position="11"/>
        <end position="21"/>
    </location>
</feature>
<evidence type="ECO:0000313" key="3">
    <source>
        <dbReference type="Proteomes" id="UP000572635"/>
    </source>
</evidence>
<name>A0A7W8QM94_9ACTN</name>
<comment type="caution">
    <text evidence="2">The sequence shown here is derived from an EMBL/GenBank/DDBJ whole genome shotgun (WGS) entry which is preliminary data.</text>
</comment>
<evidence type="ECO:0000256" key="1">
    <source>
        <dbReference type="SAM" id="MobiDB-lite"/>
    </source>
</evidence>
<feature type="region of interest" description="Disordered" evidence="1">
    <location>
        <begin position="70"/>
        <end position="95"/>
    </location>
</feature>
<protein>
    <recommendedName>
        <fullName evidence="4">TetR family transcriptional regulator</fullName>
    </recommendedName>
</protein>
<keyword evidence="3" id="KW-1185">Reference proteome</keyword>
<dbReference type="Gene3D" id="1.10.357.10">
    <property type="entry name" value="Tetracycline Repressor, domain 2"/>
    <property type="match status" value="1"/>
</dbReference>
<reference evidence="2 3" key="1">
    <citation type="submission" date="2020-08" db="EMBL/GenBank/DDBJ databases">
        <title>Sequencing the genomes of 1000 actinobacteria strains.</title>
        <authorList>
            <person name="Klenk H.-P."/>
        </authorList>
    </citation>
    <scope>NUCLEOTIDE SEQUENCE [LARGE SCALE GENOMIC DNA]</scope>
    <source>
        <strain evidence="2 3">DSM 44551</strain>
    </source>
</reference>
<accession>A0A7W8QM94</accession>
<sequence length="189" mass="19582">MTAELSPPPERPTERLPEPDDLGRLLALRSARALADGADAEAGGGAPGPLPRRADLVLGAIVRRHVRHCAEQTARRRPHGTAAAPAPRPGGDRGRELTAALGRYRERVRTVIAQGLAEGSLGVPGAPAGLPARAAAAGASRRVLAVLDSACNWLGSPGAPPEHVLAEVYVDLVVRRLLAPPAGLRRPAP</sequence>
<proteinExistence type="predicted"/>